<dbReference type="InterPro" id="IPR006598">
    <property type="entry name" value="CAP10"/>
</dbReference>
<dbReference type="RefSeq" id="XP_016764519.1">
    <property type="nucleotide sequence ID" value="XM_016903184.1"/>
</dbReference>
<evidence type="ECO:0000259" key="1">
    <source>
        <dbReference type="SMART" id="SM00672"/>
    </source>
</evidence>
<dbReference type="AlphaFoldDB" id="N1QLA1"/>
<dbReference type="InterPro" id="IPR051091">
    <property type="entry name" value="O-Glucosyltr/Glycosyltrsf_90"/>
</dbReference>
<proteinExistence type="predicted"/>
<protein>
    <recommendedName>
        <fullName evidence="1">Glycosyl transferase CAP10 domain-containing protein</fullName>
    </recommendedName>
</protein>
<dbReference type="Pfam" id="PF05686">
    <property type="entry name" value="Glyco_transf_90"/>
    <property type="match status" value="1"/>
</dbReference>
<dbReference type="SMART" id="SM00672">
    <property type="entry name" value="CAP10"/>
    <property type="match status" value="1"/>
</dbReference>
<dbReference type="OrthoDB" id="202415at2759"/>
<dbReference type="Proteomes" id="UP000016931">
    <property type="component" value="Unassembled WGS sequence"/>
</dbReference>
<evidence type="ECO:0000313" key="2">
    <source>
        <dbReference type="EMBL" id="EMF16398.1"/>
    </source>
</evidence>
<name>N1QLA1_SPHMS</name>
<dbReference type="OMA" id="HFAFWAW"/>
<dbReference type="PANTHER" id="PTHR12203:SF107">
    <property type="entry name" value="GLYCOSYL TRANSFERASE CAP10 DOMAIN-CONTAINING PROTEIN"/>
    <property type="match status" value="1"/>
</dbReference>
<keyword evidence="3" id="KW-1185">Reference proteome</keyword>
<dbReference type="HOGENOM" id="CLU_028539_2_1_1"/>
<dbReference type="GeneID" id="27900321"/>
<feature type="domain" description="Glycosyl transferase CAP10" evidence="1">
    <location>
        <begin position="188"/>
        <end position="416"/>
    </location>
</feature>
<evidence type="ECO:0000313" key="3">
    <source>
        <dbReference type="Proteomes" id="UP000016931"/>
    </source>
</evidence>
<organism evidence="2 3">
    <name type="scientific">Sphaerulina musiva (strain SO2202)</name>
    <name type="common">Poplar stem canker fungus</name>
    <name type="synonym">Septoria musiva</name>
    <dbReference type="NCBI Taxonomy" id="692275"/>
    <lineage>
        <taxon>Eukaryota</taxon>
        <taxon>Fungi</taxon>
        <taxon>Dikarya</taxon>
        <taxon>Ascomycota</taxon>
        <taxon>Pezizomycotina</taxon>
        <taxon>Dothideomycetes</taxon>
        <taxon>Dothideomycetidae</taxon>
        <taxon>Mycosphaerellales</taxon>
        <taxon>Mycosphaerellaceae</taxon>
        <taxon>Sphaerulina</taxon>
    </lineage>
</organism>
<sequence length="470" mass="54056">MWTYNSPPLGQHLSRWSVQPGVWQFTCAILLLLLVSREYSHREVRAPTPSAFAIPSDPVIEIHSKSTAAQPILDSLSKSGTPWQYDWQRDGNNQYLAASQCDAAFPLLYHEIERAQQRFGAANITEDDIDLFREGTGNDGGVRILIVDSQVRIILTRGLFREDFRHRIIAIVQQVVQAVAAADASGEAIPNIEFSVVVDDIAVLDQKKPGALWSFTRRDADAVHDNLWLIPDFHFFAAPPEAEGFRTMQAKFRTHDSSLEQKLPQVVWRGATWTNKPVRQSLLDVTAGKEWANVSEMSWENLATVIPMDEFCKYRYTVNTEGRAWSARMTHLFNCDSLMFVHDVEWVAHYYHLLDTGHNCISVARDFHDLEAKIQYYEHHLDEAQQIADRAKETFRQRYTTPAATACYWRKLMRTWSTVAFEPQIHIPSDDEETSSSPRKRIRGITFEEFILHLNDQDYPYQKKKKNQNG</sequence>
<dbReference type="eggNOG" id="KOG2458">
    <property type="taxonomic scope" value="Eukaryota"/>
</dbReference>
<gene>
    <name evidence="2" type="ORF">SEPMUDRAFT_145659</name>
</gene>
<accession>N1QLA1</accession>
<dbReference type="PANTHER" id="PTHR12203">
    <property type="entry name" value="KDEL LYS-ASP-GLU-LEU CONTAINING - RELATED"/>
    <property type="match status" value="1"/>
</dbReference>
<dbReference type="EMBL" id="KB456260">
    <property type="protein sequence ID" value="EMF16398.1"/>
    <property type="molecule type" value="Genomic_DNA"/>
</dbReference>
<reference evidence="2 3" key="1">
    <citation type="journal article" date="2012" name="PLoS Pathog.">
        <title>Diverse lifestyles and strategies of plant pathogenesis encoded in the genomes of eighteen Dothideomycetes fungi.</title>
        <authorList>
            <person name="Ohm R.A."/>
            <person name="Feau N."/>
            <person name="Henrissat B."/>
            <person name="Schoch C.L."/>
            <person name="Horwitz B.A."/>
            <person name="Barry K.W."/>
            <person name="Condon B.J."/>
            <person name="Copeland A.C."/>
            <person name="Dhillon B."/>
            <person name="Glaser F."/>
            <person name="Hesse C.N."/>
            <person name="Kosti I."/>
            <person name="LaButti K."/>
            <person name="Lindquist E.A."/>
            <person name="Lucas S."/>
            <person name="Salamov A.A."/>
            <person name="Bradshaw R.E."/>
            <person name="Ciuffetti L."/>
            <person name="Hamelin R.C."/>
            <person name="Kema G.H.J."/>
            <person name="Lawrence C."/>
            <person name="Scott J.A."/>
            <person name="Spatafora J.W."/>
            <person name="Turgeon B.G."/>
            <person name="de Wit P.J.G.M."/>
            <person name="Zhong S."/>
            <person name="Goodwin S.B."/>
            <person name="Grigoriev I.V."/>
        </authorList>
    </citation>
    <scope>NUCLEOTIDE SEQUENCE [LARGE SCALE GENOMIC DNA]</scope>
    <source>
        <strain evidence="2 3">SO2202</strain>
    </source>
</reference>